<dbReference type="PRINTS" id="PR00622">
    <property type="entry name" value="HISTONEH3"/>
</dbReference>
<evidence type="ECO:0000256" key="6">
    <source>
        <dbReference type="ARBA" id="ARBA00022765"/>
    </source>
</evidence>
<evidence type="ECO:0000256" key="8">
    <source>
        <dbReference type="ARBA" id="ARBA00022934"/>
    </source>
</evidence>
<keyword evidence="6" id="KW-0013">ADP-ribosylation</keyword>
<evidence type="ECO:0000256" key="9">
    <source>
        <dbReference type="ARBA" id="ARBA00022990"/>
    </source>
</evidence>
<keyword evidence="9" id="KW-0007">Acetylation</keyword>
<evidence type="ECO:0000256" key="7">
    <source>
        <dbReference type="ARBA" id="ARBA00022843"/>
    </source>
</evidence>
<feature type="domain" description="Core Histone H2A/H2B/H3" evidence="15">
    <location>
        <begin position="157"/>
        <end position="244"/>
    </location>
</feature>
<keyword evidence="12" id="KW-0544">Nucleosome core</keyword>
<evidence type="ECO:0000256" key="1">
    <source>
        <dbReference type="ARBA" id="ARBA00004123"/>
    </source>
</evidence>
<protein>
    <submittedName>
        <fullName evidence="17">Histone H3.3C-like</fullName>
    </submittedName>
</protein>
<evidence type="ECO:0000256" key="12">
    <source>
        <dbReference type="ARBA" id="ARBA00023269"/>
    </source>
</evidence>
<evidence type="ECO:0000256" key="2">
    <source>
        <dbReference type="ARBA" id="ARBA00004286"/>
    </source>
</evidence>
<dbReference type="SUPFAM" id="SSF47113">
    <property type="entry name" value="Histone-fold"/>
    <property type="match status" value="1"/>
</dbReference>
<evidence type="ECO:0000256" key="4">
    <source>
        <dbReference type="ARBA" id="ARBA00022454"/>
    </source>
</evidence>
<organism evidence="16 17">
    <name type="scientific">Bison bison bison</name>
    <name type="common">North American plains bison</name>
    <dbReference type="NCBI Taxonomy" id="43346"/>
    <lineage>
        <taxon>Eukaryota</taxon>
        <taxon>Metazoa</taxon>
        <taxon>Chordata</taxon>
        <taxon>Craniata</taxon>
        <taxon>Vertebrata</taxon>
        <taxon>Euteleostomi</taxon>
        <taxon>Mammalia</taxon>
        <taxon>Eutheria</taxon>
        <taxon>Laurasiatheria</taxon>
        <taxon>Artiodactyla</taxon>
        <taxon>Ruminantia</taxon>
        <taxon>Pecora</taxon>
        <taxon>Bovidae</taxon>
        <taxon>Bovinae</taxon>
        <taxon>Bison</taxon>
    </lineage>
</organism>
<dbReference type="PANTHER" id="PTHR11426">
    <property type="entry name" value="HISTONE H3"/>
    <property type="match status" value="1"/>
</dbReference>
<dbReference type="GO" id="GO:0003677">
    <property type="term" value="F:DNA binding"/>
    <property type="evidence" value="ECO:0007669"/>
    <property type="project" value="UniProtKB-KW"/>
</dbReference>
<sequence length="249" mass="28465">MTTSTSWIPRLQVCEQVPHTLGFSVCWGEGPEDEGYLMRVPQCRRRHRTPRWSSLLLQICPVKQAQWFFLLTSPSQSGSPWNRPSVLEPLSRKQIATRRMLEVLSQHDGGRYTIACTKQTARKLTGGKTPRKQLATKATRKSAPSTGGVKKPHRYRPGTVALDEIRRYQKSTELLIRKLPFQRLVREIAQDFKTDLRFQRVAIGALQEANEAYLVGLFEDTNLCAIHAKHVTIMPKDIQLARRIHGERA</sequence>
<evidence type="ECO:0000256" key="14">
    <source>
        <dbReference type="SAM" id="MobiDB-lite"/>
    </source>
</evidence>
<dbReference type="AlphaFoldDB" id="A0A6P3IPV8"/>
<dbReference type="GO" id="GO:0046982">
    <property type="term" value="F:protein heterodimerization activity"/>
    <property type="evidence" value="ECO:0007669"/>
    <property type="project" value="InterPro"/>
</dbReference>
<dbReference type="Gene3D" id="1.10.20.10">
    <property type="entry name" value="Histone, subunit A"/>
    <property type="match status" value="1"/>
</dbReference>
<dbReference type="Proteomes" id="UP000515208">
    <property type="component" value="Unplaced"/>
</dbReference>
<keyword evidence="10" id="KW-0238">DNA-binding</keyword>
<keyword evidence="13" id="KW-0379">Hydroxylation</keyword>
<dbReference type="RefSeq" id="XP_010856338.1">
    <property type="nucleotide sequence ID" value="XM_010858036.1"/>
</dbReference>
<keyword evidence="5" id="KW-0488">Methylation</keyword>
<dbReference type="PROSITE" id="PS00959">
    <property type="entry name" value="HISTONE_H3_2"/>
    <property type="match status" value="1"/>
</dbReference>
<proteinExistence type="inferred from homology"/>
<dbReference type="InterPro" id="IPR000164">
    <property type="entry name" value="Histone_H3/CENP-A"/>
</dbReference>
<dbReference type="FunFam" id="1.10.20.10:FF:000044">
    <property type="entry name" value="Histone H3.3"/>
    <property type="match status" value="1"/>
</dbReference>
<feature type="region of interest" description="Disordered" evidence="14">
    <location>
        <begin position="123"/>
        <end position="155"/>
    </location>
</feature>
<evidence type="ECO:0000313" key="17">
    <source>
        <dbReference type="RefSeq" id="XP_010856338.1"/>
    </source>
</evidence>
<dbReference type="GO" id="GO:0030527">
    <property type="term" value="F:structural constituent of chromatin"/>
    <property type="evidence" value="ECO:0007669"/>
    <property type="project" value="InterPro"/>
</dbReference>
<dbReference type="InterPro" id="IPR009072">
    <property type="entry name" value="Histone-fold"/>
</dbReference>
<name>A0A6P3IPV8_BISBB</name>
<evidence type="ECO:0000256" key="3">
    <source>
        <dbReference type="ARBA" id="ARBA00010343"/>
    </source>
</evidence>
<keyword evidence="7" id="KW-0832">Ubl conjugation</keyword>
<comment type="similarity">
    <text evidence="3">Belongs to the histone H3 family.</text>
</comment>
<dbReference type="CDD" id="cd22911">
    <property type="entry name" value="HFD_H3"/>
    <property type="match status" value="1"/>
</dbReference>
<evidence type="ECO:0000256" key="5">
    <source>
        <dbReference type="ARBA" id="ARBA00022481"/>
    </source>
</evidence>
<keyword evidence="4" id="KW-0158">Chromosome</keyword>
<dbReference type="GO" id="GO:0005634">
    <property type="term" value="C:nucleus"/>
    <property type="evidence" value="ECO:0007669"/>
    <property type="project" value="UniProtKB-SubCell"/>
</dbReference>
<dbReference type="SMART" id="SM00428">
    <property type="entry name" value="H3"/>
    <property type="match status" value="1"/>
</dbReference>
<gene>
    <name evidence="17" type="primary">LOC105001648</name>
</gene>
<dbReference type="Pfam" id="PF00125">
    <property type="entry name" value="Histone"/>
    <property type="match status" value="1"/>
</dbReference>
<comment type="subcellular location">
    <subcellularLocation>
        <location evidence="2">Chromosome</location>
    </subcellularLocation>
    <subcellularLocation>
        <location evidence="1">Nucleus</location>
    </subcellularLocation>
</comment>
<dbReference type="FunFam" id="1.10.20.10:FF:000078">
    <property type="entry name" value="Histone H3"/>
    <property type="match status" value="1"/>
</dbReference>
<evidence type="ECO:0000256" key="10">
    <source>
        <dbReference type="ARBA" id="ARBA00023125"/>
    </source>
</evidence>
<evidence type="ECO:0000259" key="15">
    <source>
        <dbReference type="Pfam" id="PF00125"/>
    </source>
</evidence>
<reference evidence="17" key="1">
    <citation type="submission" date="2025-08" db="UniProtKB">
        <authorList>
            <consortium name="RefSeq"/>
        </authorList>
    </citation>
    <scope>IDENTIFICATION</scope>
    <source>
        <tissue evidence="17">Blood</tissue>
    </source>
</reference>
<dbReference type="GO" id="GO:0000786">
    <property type="term" value="C:nucleosome"/>
    <property type="evidence" value="ECO:0007669"/>
    <property type="project" value="UniProtKB-KW"/>
</dbReference>
<evidence type="ECO:0000256" key="11">
    <source>
        <dbReference type="ARBA" id="ARBA00023242"/>
    </source>
</evidence>
<keyword evidence="8" id="KW-0164">Citrullination</keyword>
<dbReference type="InterPro" id="IPR007125">
    <property type="entry name" value="H2A/H2B/H3"/>
</dbReference>
<keyword evidence="16" id="KW-1185">Reference proteome</keyword>
<accession>A0A6P3IPV8</accession>
<keyword evidence="11" id="KW-0539">Nucleus</keyword>
<evidence type="ECO:0000256" key="13">
    <source>
        <dbReference type="ARBA" id="ARBA00023278"/>
    </source>
</evidence>
<dbReference type="KEGG" id="bbis:105001648"/>
<dbReference type="GeneID" id="105001648"/>
<evidence type="ECO:0000313" key="16">
    <source>
        <dbReference type="Proteomes" id="UP000515208"/>
    </source>
</evidence>